<evidence type="ECO:0000313" key="1">
    <source>
        <dbReference type="EMBL" id="QHT13092.1"/>
    </source>
</evidence>
<accession>A0A6C0D9Q6</accession>
<proteinExistence type="predicted"/>
<reference evidence="1" key="1">
    <citation type="journal article" date="2020" name="Nature">
        <title>Giant virus diversity and host interactions through global metagenomics.</title>
        <authorList>
            <person name="Schulz F."/>
            <person name="Roux S."/>
            <person name="Paez-Espino D."/>
            <person name="Jungbluth S."/>
            <person name="Walsh D.A."/>
            <person name="Denef V.J."/>
            <person name="McMahon K.D."/>
            <person name="Konstantinidis K.T."/>
            <person name="Eloe-Fadrosh E.A."/>
            <person name="Kyrpides N.C."/>
            <person name="Woyke T."/>
        </authorList>
    </citation>
    <scope>NUCLEOTIDE SEQUENCE</scope>
    <source>
        <strain evidence="1">GVMAG-M-3300023174-130</strain>
    </source>
</reference>
<dbReference type="EMBL" id="MN739561">
    <property type="protein sequence ID" value="QHT13092.1"/>
    <property type="molecule type" value="Genomic_DNA"/>
</dbReference>
<name>A0A6C0D9Q6_9ZZZZ</name>
<organism evidence="1">
    <name type="scientific">viral metagenome</name>
    <dbReference type="NCBI Taxonomy" id="1070528"/>
    <lineage>
        <taxon>unclassified sequences</taxon>
        <taxon>metagenomes</taxon>
        <taxon>organismal metagenomes</taxon>
    </lineage>
</organism>
<sequence length="184" mass="22199">MNSKYNLVVCELFNPYIHGSDDNNNKYVNGHYLCAHISRNRSIFEERLYDSDSEDEDAYDYEPHIYDMIDIYRGYYSRFSRNQFINNKTPHPFIQNYKKITASDNYIVPHIGEIMYLPSGECVVIIKTFWIRLIQRAWKRVFHIRKNAILKRKHLNSLYFRAIYGKWPIDCNYYPSIYGILNHM</sequence>
<dbReference type="AlphaFoldDB" id="A0A6C0D9Q6"/>
<protein>
    <submittedName>
        <fullName evidence="1">Uncharacterized protein</fullName>
    </submittedName>
</protein>